<reference evidence="2" key="1">
    <citation type="submission" date="2020-07" db="EMBL/GenBank/DDBJ databases">
        <title>Ethylene signaling mediates host invasion by parasitic plants.</title>
        <authorList>
            <person name="Yoshida S."/>
        </authorList>
    </citation>
    <scope>NUCLEOTIDE SEQUENCE</scope>
    <source>
        <strain evidence="2">Okayama</strain>
    </source>
</reference>
<accession>A0A830CWI6</accession>
<proteinExistence type="predicted"/>
<gene>
    <name evidence="2" type="ORF">PHJA_002637900</name>
</gene>
<name>A0A830CWI6_9LAMI</name>
<dbReference type="AlphaFoldDB" id="A0A830CWI6"/>
<evidence type="ECO:0000313" key="3">
    <source>
        <dbReference type="Proteomes" id="UP000653305"/>
    </source>
</evidence>
<feature type="region of interest" description="Disordered" evidence="1">
    <location>
        <begin position="54"/>
        <end position="78"/>
    </location>
</feature>
<organism evidence="2 3">
    <name type="scientific">Phtheirospermum japonicum</name>
    <dbReference type="NCBI Taxonomy" id="374723"/>
    <lineage>
        <taxon>Eukaryota</taxon>
        <taxon>Viridiplantae</taxon>
        <taxon>Streptophyta</taxon>
        <taxon>Embryophyta</taxon>
        <taxon>Tracheophyta</taxon>
        <taxon>Spermatophyta</taxon>
        <taxon>Magnoliopsida</taxon>
        <taxon>eudicotyledons</taxon>
        <taxon>Gunneridae</taxon>
        <taxon>Pentapetalae</taxon>
        <taxon>asterids</taxon>
        <taxon>lamiids</taxon>
        <taxon>Lamiales</taxon>
        <taxon>Orobanchaceae</taxon>
        <taxon>Orobanchaceae incertae sedis</taxon>
        <taxon>Phtheirospermum</taxon>
    </lineage>
</organism>
<evidence type="ECO:0000313" key="2">
    <source>
        <dbReference type="EMBL" id="GFQ04938.1"/>
    </source>
</evidence>
<evidence type="ECO:0000256" key="1">
    <source>
        <dbReference type="SAM" id="MobiDB-lite"/>
    </source>
</evidence>
<dbReference type="EMBL" id="BMAC01000994">
    <property type="protein sequence ID" value="GFQ04938.1"/>
    <property type="molecule type" value="Genomic_DNA"/>
</dbReference>
<protein>
    <submittedName>
        <fullName evidence="2">Uncharacterized protein</fullName>
    </submittedName>
</protein>
<dbReference type="Proteomes" id="UP000653305">
    <property type="component" value="Unassembled WGS sequence"/>
</dbReference>
<sequence length="114" mass="12780">TPSHSQTLHPLLPLLPRLSLSATTAPIPNHHRRTRSYPLGPQDVTRILLLRCLPPAPAQQDPRPEAPPDLDHPRLGSQGHRLLRVLRRPEEARALIQWSRSFCIGPGSGRRSPR</sequence>
<feature type="non-terminal residue" evidence="2">
    <location>
        <position position="1"/>
    </location>
</feature>
<feature type="compositionally biased region" description="Basic and acidic residues" evidence="1">
    <location>
        <begin position="62"/>
        <end position="74"/>
    </location>
</feature>
<comment type="caution">
    <text evidence="2">The sequence shown here is derived from an EMBL/GenBank/DDBJ whole genome shotgun (WGS) entry which is preliminary data.</text>
</comment>
<keyword evidence="3" id="KW-1185">Reference proteome</keyword>